<gene>
    <name evidence="2" type="ORF">PZA18_02850</name>
</gene>
<keyword evidence="1" id="KW-0812">Transmembrane</keyword>
<evidence type="ECO:0000256" key="1">
    <source>
        <dbReference type="SAM" id="Phobius"/>
    </source>
</evidence>
<proteinExistence type="predicted"/>
<evidence type="ECO:0000313" key="2">
    <source>
        <dbReference type="EMBL" id="MDK2122987.1"/>
    </source>
</evidence>
<dbReference type="EMBL" id="JARRAF010000002">
    <property type="protein sequence ID" value="MDK2122987.1"/>
    <property type="molecule type" value="Genomic_DNA"/>
</dbReference>
<organism evidence="2 3">
    <name type="scientific">Parachitinimonas caeni</name>
    <dbReference type="NCBI Taxonomy" id="3031301"/>
    <lineage>
        <taxon>Bacteria</taxon>
        <taxon>Pseudomonadati</taxon>
        <taxon>Pseudomonadota</taxon>
        <taxon>Betaproteobacteria</taxon>
        <taxon>Neisseriales</taxon>
        <taxon>Chitinibacteraceae</taxon>
        <taxon>Parachitinimonas</taxon>
    </lineage>
</organism>
<sequence>MSPVVRELLTSDFGILSMLTIGFIVVMAGYLGWFVHKHVLAEEKVHDDELPRPSR</sequence>
<keyword evidence="3" id="KW-1185">Reference proteome</keyword>
<dbReference type="Proteomes" id="UP001172778">
    <property type="component" value="Unassembled WGS sequence"/>
</dbReference>
<dbReference type="InterPro" id="IPR021494">
    <property type="entry name" value="DUF3149"/>
</dbReference>
<name>A0ABT7DSE6_9NEIS</name>
<dbReference type="RefSeq" id="WP_284099273.1">
    <property type="nucleotide sequence ID" value="NZ_JARRAF010000002.1"/>
</dbReference>
<accession>A0ABT7DSE6</accession>
<protein>
    <submittedName>
        <fullName evidence="2">DUF3149 domain-containing protein</fullName>
    </submittedName>
</protein>
<feature type="transmembrane region" description="Helical" evidence="1">
    <location>
        <begin position="13"/>
        <end position="35"/>
    </location>
</feature>
<dbReference type="Pfam" id="PF11346">
    <property type="entry name" value="DUF3149"/>
    <property type="match status" value="1"/>
</dbReference>
<reference evidence="2" key="1">
    <citation type="submission" date="2023-03" db="EMBL/GenBank/DDBJ databases">
        <title>Chitinimonas shenzhenensis gen. nov., sp. nov., a novel member of family Burkholderiaceae isolated from activated sludge collected in Shen Zhen, China.</title>
        <authorList>
            <person name="Wang X."/>
        </authorList>
    </citation>
    <scope>NUCLEOTIDE SEQUENCE</scope>
    <source>
        <strain evidence="2">DQS-5</strain>
    </source>
</reference>
<comment type="caution">
    <text evidence="2">The sequence shown here is derived from an EMBL/GenBank/DDBJ whole genome shotgun (WGS) entry which is preliminary data.</text>
</comment>
<evidence type="ECO:0000313" key="3">
    <source>
        <dbReference type="Proteomes" id="UP001172778"/>
    </source>
</evidence>
<keyword evidence="1" id="KW-0472">Membrane</keyword>
<keyword evidence="1" id="KW-1133">Transmembrane helix</keyword>